<dbReference type="GO" id="GO:0016491">
    <property type="term" value="F:oxidoreductase activity"/>
    <property type="evidence" value="ECO:0007669"/>
    <property type="project" value="InterPro"/>
</dbReference>
<dbReference type="CDD" id="cd02966">
    <property type="entry name" value="TlpA_like_family"/>
    <property type="match status" value="1"/>
</dbReference>
<dbReference type="KEGG" id="mey:TM49_20445"/>
<organism evidence="2 3">
    <name type="scientific">Martelella endophytica</name>
    <dbReference type="NCBI Taxonomy" id="1486262"/>
    <lineage>
        <taxon>Bacteria</taxon>
        <taxon>Pseudomonadati</taxon>
        <taxon>Pseudomonadota</taxon>
        <taxon>Alphaproteobacteria</taxon>
        <taxon>Hyphomicrobiales</taxon>
        <taxon>Aurantimonadaceae</taxon>
        <taxon>Martelella</taxon>
    </lineage>
</organism>
<keyword evidence="3" id="KW-1185">Reference proteome</keyword>
<dbReference type="Proteomes" id="UP000032611">
    <property type="component" value="Chromosome"/>
</dbReference>
<proteinExistence type="predicted"/>
<protein>
    <submittedName>
        <fullName evidence="2">Sodium:dicarboxylate symporter</fullName>
    </submittedName>
</protein>
<dbReference type="InterPro" id="IPR013766">
    <property type="entry name" value="Thioredoxin_domain"/>
</dbReference>
<dbReference type="PATRIC" id="fig|1486262.3.peg.4225"/>
<dbReference type="OrthoDB" id="9799347at2"/>
<dbReference type="EMBL" id="CP010803">
    <property type="protein sequence ID" value="AJY47504.1"/>
    <property type="molecule type" value="Genomic_DNA"/>
</dbReference>
<dbReference type="PROSITE" id="PS51352">
    <property type="entry name" value="THIOREDOXIN_2"/>
    <property type="match status" value="1"/>
</dbReference>
<evidence type="ECO:0000313" key="3">
    <source>
        <dbReference type="Proteomes" id="UP000032611"/>
    </source>
</evidence>
<accession>A0A0D5LTI2</accession>
<sequence length="220" mass="23180">MTEKRRKSPVSAKLVLIALAAGLIAGAVAVYVKNAVSGNGAGAIADAGQCQSAVETAEKLKPLAAGEVAAFVPAEKPRPMQNLSFRNIDGETTLESLKGKTVLMNLWATWCIPCREEMPALEALQAEMGSDNFEVVAVNIDTGSDEKPVRFMDDIGITNLAFYRDETMNTFNTLKKDGLVFGLPATMLIDENGCLLGSMNGPAEWASEDAKALVGAAVGG</sequence>
<reference evidence="2 3" key="1">
    <citation type="journal article" date="2015" name="Genome Announc.">
        <title>Complete genome sequence of Martelella endophytica YC6887, which has antifungal activity associated with a halophyte.</title>
        <authorList>
            <person name="Khan A."/>
            <person name="Khan H."/>
            <person name="Chung E.J."/>
            <person name="Hossain M.T."/>
            <person name="Chung Y.R."/>
        </authorList>
    </citation>
    <scope>NUCLEOTIDE SEQUENCE [LARGE SCALE GENOMIC DNA]</scope>
    <source>
        <strain evidence="2">YC6887</strain>
    </source>
</reference>
<dbReference type="Pfam" id="PF08534">
    <property type="entry name" value="Redoxin"/>
    <property type="match status" value="1"/>
</dbReference>
<dbReference type="HOGENOM" id="CLU_042529_11_0_5"/>
<dbReference type="InterPro" id="IPR013740">
    <property type="entry name" value="Redoxin"/>
</dbReference>
<dbReference type="AlphaFoldDB" id="A0A0D5LTI2"/>
<dbReference type="STRING" id="1486262.TM49_20445"/>
<dbReference type="SUPFAM" id="SSF52833">
    <property type="entry name" value="Thioredoxin-like"/>
    <property type="match status" value="1"/>
</dbReference>
<dbReference type="RefSeq" id="WP_045683934.1">
    <property type="nucleotide sequence ID" value="NZ_CP010803.1"/>
</dbReference>
<name>A0A0D5LTI2_MAREN</name>
<evidence type="ECO:0000259" key="1">
    <source>
        <dbReference type="PROSITE" id="PS51352"/>
    </source>
</evidence>
<dbReference type="InterPro" id="IPR050553">
    <property type="entry name" value="Thioredoxin_ResA/DsbE_sf"/>
</dbReference>
<dbReference type="PANTHER" id="PTHR42852">
    <property type="entry name" value="THIOL:DISULFIDE INTERCHANGE PROTEIN DSBE"/>
    <property type="match status" value="1"/>
</dbReference>
<dbReference type="NCBIfam" id="NF047696">
    <property type="entry name" value="ThlDiSintTplARhiz"/>
    <property type="match status" value="1"/>
</dbReference>
<feature type="domain" description="Thioredoxin" evidence="1">
    <location>
        <begin position="74"/>
        <end position="219"/>
    </location>
</feature>
<dbReference type="PANTHER" id="PTHR42852:SF13">
    <property type="entry name" value="PROTEIN DIPZ"/>
    <property type="match status" value="1"/>
</dbReference>
<dbReference type="InterPro" id="IPR036249">
    <property type="entry name" value="Thioredoxin-like_sf"/>
</dbReference>
<gene>
    <name evidence="2" type="ORF">TM49_20445</name>
</gene>
<evidence type="ECO:0000313" key="2">
    <source>
        <dbReference type="EMBL" id="AJY47504.1"/>
    </source>
</evidence>
<dbReference type="Gene3D" id="3.40.30.10">
    <property type="entry name" value="Glutaredoxin"/>
    <property type="match status" value="1"/>
</dbReference>